<dbReference type="Gene3D" id="3.40.50.300">
    <property type="entry name" value="P-loop containing nucleotide triphosphate hydrolases"/>
    <property type="match status" value="1"/>
</dbReference>
<dbReference type="InterPro" id="IPR057335">
    <property type="entry name" value="Beta-barrel_SelB"/>
</dbReference>
<dbReference type="CDD" id="cd03696">
    <property type="entry name" value="SelB_II"/>
    <property type="match status" value="1"/>
</dbReference>
<dbReference type="SUPFAM" id="SSF50465">
    <property type="entry name" value="EF-Tu/eEF-1alpha/eIF2-gamma C-terminal domain"/>
    <property type="match status" value="1"/>
</dbReference>
<evidence type="ECO:0000256" key="7">
    <source>
        <dbReference type="ARBA" id="ARBA00025526"/>
    </source>
</evidence>
<dbReference type="InterPro" id="IPR050055">
    <property type="entry name" value="EF-Tu_GTPase"/>
</dbReference>
<dbReference type="PANTHER" id="PTHR43721">
    <property type="entry name" value="ELONGATION FACTOR TU-RELATED"/>
    <property type="match status" value="1"/>
</dbReference>
<evidence type="ECO:0000313" key="11">
    <source>
        <dbReference type="Proteomes" id="UP000095544"/>
    </source>
</evidence>
<gene>
    <name evidence="10" type="primary">selB</name>
    <name evidence="10" type="ORF">ERS852491_00048</name>
</gene>
<dbReference type="InterPro" id="IPR036388">
    <property type="entry name" value="WH-like_DNA-bd_sf"/>
</dbReference>
<keyword evidence="3" id="KW-0963">Cytoplasm</keyword>
<dbReference type="GO" id="GO:0003746">
    <property type="term" value="F:translation elongation factor activity"/>
    <property type="evidence" value="ECO:0007669"/>
    <property type="project" value="InterPro"/>
</dbReference>
<evidence type="ECO:0000256" key="6">
    <source>
        <dbReference type="ARBA" id="ARBA00023134"/>
    </source>
</evidence>
<dbReference type="NCBIfam" id="TIGR00475">
    <property type="entry name" value="selB"/>
    <property type="match status" value="1"/>
</dbReference>
<dbReference type="PANTHER" id="PTHR43721:SF22">
    <property type="entry name" value="ELONGATION FACTOR TU, MITOCHONDRIAL"/>
    <property type="match status" value="1"/>
</dbReference>
<dbReference type="Proteomes" id="UP000095544">
    <property type="component" value="Unassembled WGS sequence"/>
</dbReference>
<sequence length="638" mass="71470">MKHIIIGTAGHIDHGKTTLIKALTGRNTDRWEEEQRRGITIDLGFTWFDLKNGNRAGIIDVPGHEKFINNMVAGVVGMDLVLLVIAADEGIMPQTREHMDILEMLGVQKSILVLNKCDLVDEEWLEMVEEEIREELQGTFLERAPVVKVSAATGAGIPVLVETIERLSEDEVVEKEIHTIPRLPVDRVFSLSGFGTVVTGTLVSGTISKEDKLEMFPNGRECKIRNIQVHGRDVETCYAGQRVAINISNMKKKELQRGCVLAPPGSMKDSRLLDVKLEMLDSSVRVLANNTRLHFFSGTSEVLCRAVLLGDETLGPGESGYVQLRMEEEVAFRRGDRFVVRFYSPMETIGGGVILEPNAVKKKRFSPEVLDSLKQKESGSAEDVIELHVKEYAETMAAVSELAKLTALSREETEEAVKILAEEGLVCVFPMKKDTFVWHTADERAYREKILNALEKYVEKNPYRYGMAKAEVHSTYMKRVKPNIFDKYIEYLEAQNILSRHDEFLAPPAYEAARDAVYEKVRRTLLGVLKPAGYDFARMTDISFGEIPAGTVEDILLLLVDSGEIVKVADGMYTLGSYMDSAREKIVEKLKADGKITIAEIRDMFGTSRKSAKPILEYMDSIKVTRKTGAESERISNL</sequence>
<dbReference type="EMBL" id="CYZU01000001">
    <property type="protein sequence ID" value="CUN61179.1"/>
    <property type="molecule type" value="Genomic_DNA"/>
</dbReference>
<dbReference type="NCBIfam" id="TIGR00231">
    <property type="entry name" value="small_GTP"/>
    <property type="match status" value="1"/>
</dbReference>
<evidence type="ECO:0000259" key="9">
    <source>
        <dbReference type="PROSITE" id="PS51722"/>
    </source>
</evidence>
<dbReference type="InterPro" id="IPR031157">
    <property type="entry name" value="G_TR_CS"/>
</dbReference>
<dbReference type="Gene3D" id="2.40.30.10">
    <property type="entry name" value="Translation factors"/>
    <property type="match status" value="2"/>
</dbReference>
<dbReference type="GO" id="GO:0003924">
    <property type="term" value="F:GTPase activity"/>
    <property type="evidence" value="ECO:0007669"/>
    <property type="project" value="InterPro"/>
</dbReference>
<keyword evidence="4" id="KW-0547">Nucleotide-binding</keyword>
<dbReference type="SUPFAM" id="SSF52540">
    <property type="entry name" value="P-loop containing nucleoside triphosphate hydrolases"/>
    <property type="match status" value="1"/>
</dbReference>
<dbReference type="Gene3D" id="1.10.10.2770">
    <property type="match status" value="1"/>
</dbReference>
<dbReference type="Pfam" id="PF00009">
    <property type="entry name" value="GTP_EFTU"/>
    <property type="match status" value="1"/>
</dbReference>
<evidence type="ECO:0000256" key="8">
    <source>
        <dbReference type="ARBA" id="ARBA00031615"/>
    </source>
</evidence>
<comment type="function">
    <text evidence="7">Translation factor necessary for the incorporation of selenocysteine into proteins. It probably replaces EF-Tu for the insertion of selenocysteine directed by the UGA codon. SelB binds GTP and GDP.</text>
</comment>
<dbReference type="RefSeq" id="WP_055149885.1">
    <property type="nucleotide sequence ID" value="NZ_CYZU01000001.1"/>
</dbReference>
<protein>
    <recommendedName>
        <fullName evidence="2">Selenocysteine-specific elongation factor</fullName>
    </recommendedName>
    <alternativeName>
        <fullName evidence="8">SelB translation factor</fullName>
    </alternativeName>
</protein>
<dbReference type="AlphaFoldDB" id="A0A173YBH8"/>
<keyword evidence="5" id="KW-0648">Protein biosynthesis</keyword>
<dbReference type="GO" id="GO:0003723">
    <property type="term" value="F:RNA binding"/>
    <property type="evidence" value="ECO:0007669"/>
    <property type="project" value="InterPro"/>
</dbReference>
<dbReference type="InterPro" id="IPR036390">
    <property type="entry name" value="WH_DNA-bd_sf"/>
</dbReference>
<feature type="domain" description="Tr-type G" evidence="9">
    <location>
        <begin position="1"/>
        <end position="173"/>
    </location>
</feature>
<dbReference type="InterPro" id="IPR009000">
    <property type="entry name" value="Transl_B-barrel_sf"/>
</dbReference>
<evidence type="ECO:0000256" key="3">
    <source>
        <dbReference type="ARBA" id="ARBA00022490"/>
    </source>
</evidence>
<dbReference type="InterPro" id="IPR015191">
    <property type="entry name" value="SelB_WHD4"/>
</dbReference>
<evidence type="ECO:0000256" key="2">
    <source>
        <dbReference type="ARBA" id="ARBA00015953"/>
    </source>
</evidence>
<dbReference type="PROSITE" id="PS00301">
    <property type="entry name" value="G_TR_1"/>
    <property type="match status" value="1"/>
</dbReference>
<dbReference type="PRINTS" id="PR00315">
    <property type="entry name" value="ELONGATNFCT"/>
</dbReference>
<evidence type="ECO:0000256" key="5">
    <source>
        <dbReference type="ARBA" id="ARBA00022917"/>
    </source>
</evidence>
<dbReference type="InterPro" id="IPR004535">
    <property type="entry name" value="Transl_elong_SelB"/>
</dbReference>
<dbReference type="Pfam" id="PF09107">
    <property type="entry name" value="WHD_3rd_SelB"/>
    <property type="match status" value="1"/>
</dbReference>
<dbReference type="CDD" id="cd15491">
    <property type="entry name" value="selB_III"/>
    <property type="match status" value="1"/>
</dbReference>
<dbReference type="PROSITE" id="PS51722">
    <property type="entry name" value="G_TR_2"/>
    <property type="match status" value="1"/>
</dbReference>
<dbReference type="GO" id="GO:0001514">
    <property type="term" value="P:selenocysteine incorporation"/>
    <property type="evidence" value="ECO:0007669"/>
    <property type="project" value="InterPro"/>
</dbReference>
<dbReference type="GO" id="GO:0005525">
    <property type="term" value="F:GTP binding"/>
    <property type="evidence" value="ECO:0007669"/>
    <property type="project" value="UniProtKB-KW"/>
</dbReference>
<proteinExistence type="predicted"/>
<dbReference type="InterPro" id="IPR005225">
    <property type="entry name" value="Small_GTP-bd"/>
</dbReference>
<dbReference type="Gene3D" id="1.10.10.10">
    <property type="entry name" value="Winged helix-like DNA-binding domain superfamily/Winged helix DNA-binding domain"/>
    <property type="match status" value="1"/>
</dbReference>
<evidence type="ECO:0000256" key="1">
    <source>
        <dbReference type="ARBA" id="ARBA00004496"/>
    </source>
</evidence>
<dbReference type="InterPro" id="IPR000795">
    <property type="entry name" value="T_Tr_GTP-bd_dom"/>
</dbReference>
<comment type="subcellular location">
    <subcellularLocation>
        <location evidence="1">Cytoplasm</location>
    </subcellularLocation>
</comment>
<dbReference type="SUPFAM" id="SSF50447">
    <property type="entry name" value="Translation proteins"/>
    <property type="match status" value="1"/>
</dbReference>
<name>A0A173YBH8_9FIRM</name>
<evidence type="ECO:0000256" key="4">
    <source>
        <dbReference type="ARBA" id="ARBA00022741"/>
    </source>
</evidence>
<dbReference type="InterPro" id="IPR004161">
    <property type="entry name" value="EFTu-like_2"/>
</dbReference>
<dbReference type="InterPro" id="IPR015190">
    <property type="entry name" value="Elong_fac_SelB-wing-hlx_typ-2"/>
</dbReference>
<dbReference type="Pfam" id="PF09106">
    <property type="entry name" value="WHD_2nd_SelB"/>
    <property type="match status" value="1"/>
</dbReference>
<dbReference type="FunFam" id="3.40.50.300:FF:001064">
    <property type="entry name" value="Selenocysteine-specific translation elongation factor"/>
    <property type="match status" value="1"/>
</dbReference>
<dbReference type="OrthoDB" id="9804504at2"/>
<dbReference type="InterPro" id="IPR009001">
    <property type="entry name" value="Transl_elong_EF1A/Init_IF2_C"/>
</dbReference>
<evidence type="ECO:0000313" key="10">
    <source>
        <dbReference type="EMBL" id="CUN61179.1"/>
    </source>
</evidence>
<dbReference type="GO" id="GO:0005829">
    <property type="term" value="C:cytosol"/>
    <property type="evidence" value="ECO:0007669"/>
    <property type="project" value="TreeGrafter"/>
</dbReference>
<dbReference type="CDD" id="cd04171">
    <property type="entry name" value="SelB"/>
    <property type="match status" value="1"/>
</dbReference>
<dbReference type="Pfam" id="PF25461">
    <property type="entry name" value="Beta-barrel_SelB"/>
    <property type="match status" value="1"/>
</dbReference>
<dbReference type="STRING" id="39482.ERS852491_00048"/>
<dbReference type="InterPro" id="IPR027417">
    <property type="entry name" value="P-loop_NTPase"/>
</dbReference>
<keyword evidence="6" id="KW-0342">GTP-binding</keyword>
<dbReference type="SUPFAM" id="SSF46785">
    <property type="entry name" value="Winged helix' DNA-binding domain"/>
    <property type="match status" value="2"/>
</dbReference>
<organism evidence="10 11">
    <name type="scientific">Faecalicatena contorta</name>
    <dbReference type="NCBI Taxonomy" id="39482"/>
    <lineage>
        <taxon>Bacteria</taxon>
        <taxon>Bacillati</taxon>
        <taxon>Bacillota</taxon>
        <taxon>Clostridia</taxon>
        <taxon>Lachnospirales</taxon>
        <taxon>Lachnospiraceae</taxon>
        <taxon>Faecalicatena</taxon>
    </lineage>
</organism>
<accession>A0A173YBH8</accession>
<reference evidence="10 11" key="1">
    <citation type="submission" date="2015-09" db="EMBL/GenBank/DDBJ databases">
        <authorList>
            <consortium name="Pathogen Informatics"/>
        </authorList>
    </citation>
    <scope>NUCLEOTIDE SEQUENCE [LARGE SCALE GENOMIC DNA]</scope>
    <source>
        <strain evidence="10 11">2789STDY5834876</strain>
    </source>
</reference>
<dbReference type="Pfam" id="PF03144">
    <property type="entry name" value="GTP_EFTU_D2"/>
    <property type="match status" value="1"/>
</dbReference>